<protein>
    <submittedName>
        <fullName evidence="2">M64 family metallopeptidase</fullName>
    </submittedName>
</protein>
<organism evidence="2">
    <name type="scientific">Streptomyces sp. NBC_00003</name>
    <dbReference type="NCBI Taxonomy" id="2903608"/>
    <lineage>
        <taxon>Bacteria</taxon>
        <taxon>Bacillati</taxon>
        <taxon>Actinomycetota</taxon>
        <taxon>Actinomycetes</taxon>
        <taxon>Kitasatosporales</taxon>
        <taxon>Streptomycetaceae</taxon>
        <taxon>Streptomyces</taxon>
    </lineage>
</organism>
<feature type="region of interest" description="Disordered" evidence="1">
    <location>
        <begin position="1"/>
        <end position="65"/>
    </location>
</feature>
<dbReference type="Pfam" id="PF09471">
    <property type="entry name" value="Peptidase_M64"/>
    <property type="match status" value="1"/>
</dbReference>
<sequence length="430" mass="45314">MAALAAGPGTAAAADPPPPRPKVQVEIPGPETASGQTPAGSGHALVPVGGQGRPAPHLSAPSAAADGEVGKMIDNGSTADRLDIVIVGDGYTAGQLDQFHTDAKEKWGEITGVEPYTTYQNLFNVWTVDAVSAQSGVSGDPAQGDVKDTALGSYFWCDGVERLLCIDQNKVDSYVAKAPQADLVIVLANSTKYGGAGYNEPSKTLGYEGISTASAGNAKSGQVAIHETGHSLGKLADEYFYPDTPGYEHYAGPEADQSNISILTADQMAGDRTKWYRWLGETSPDGGTVGAYEGGGYYVTGLNRPTDGSIMRILGKPFNLPGVEAMIAGFYRHASIATPATSTARTLRPYDTARVVVPRLAGDRQLTVRWYLDGRELRRYEGLTAVPVRGLGLGRGDHDLTVRVLDRTPSVRDPGIAAGLRGAVTWAVRR</sequence>
<dbReference type="Gene3D" id="3.40.390.10">
    <property type="entry name" value="Collagenase (Catalytic Domain)"/>
    <property type="match status" value="1"/>
</dbReference>
<reference evidence="2" key="1">
    <citation type="submission" date="2022-10" db="EMBL/GenBank/DDBJ databases">
        <title>The complete genomes of actinobacterial strains from the NBC collection.</title>
        <authorList>
            <person name="Joergensen T.S."/>
            <person name="Alvarez Arevalo M."/>
            <person name="Sterndorff E.B."/>
            <person name="Faurdal D."/>
            <person name="Vuksanovic O."/>
            <person name="Mourched A.-S."/>
            <person name="Charusanti P."/>
            <person name="Shaw S."/>
            <person name="Blin K."/>
            <person name="Weber T."/>
        </authorList>
    </citation>
    <scope>NUCLEOTIDE SEQUENCE</scope>
    <source>
        <strain evidence="2">NBC_00003</strain>
    </source>
</reference>
<feature type="compositionally biased region" description="Low complexity" evidence="1">
    <location>
        <begin position="54"/>
        <end position="65"/>
    </location>
</feature>
<name>A0AAU2VFY4_9ACTN</name>
<dbReference type="AlphaFoldDB" id="A0AAU2VFY4"/>
<accession>A0AAU2VFY4</accession>
<gene>
    <name evidence="2" type="ORF">OG549_11545</name>
</gene>
<dbReference type="InterPro" id="IPR024079">
    <property type="entry name" value="MetalloPept_cat_dom_sf"/>
</dbReference>
<dbReference type="InterPro" id="IPR019026">
    <property type="entry name" value="Peptidase_M64_IgA"/>
</dbReference>
<evidence type="ECO:0000313" key="2">
    <source>
        <dbReference type="EMBL" id="WTW66371.1"/>
    </source>
</evidence>
<dbReference type="GO" id="GO:0008237">
    <property type="term" value="F:metallopeptidase activity"/>
    <property type="evidence" value="ECO:0007669"/>
    <property type="project" value="InterPro"/>
</dbReference>
<evidence type="ECO:0000256" key="1">
    <source>
        <dbReference type="SAM" id="MobiDB-lite"/>
    </source>
</evidence>
<proteinExistence type="predicted"/>
<feature type="compositionally biased region" description="Low complexity" evidence="1">
    <location>
        <begin position="1"/>
        <end position="14"/>
    </location>
</feature>
<dbReference type="EMBL" id="CP108318">
    <property type="protein sequence ID" value="WTW66371.1"/>
    <property type="molecule type" value="Genomic_DNA"/>
</dbReference>